<name>A0AAD5RQI0_9PEZI</name>
<evidence type="ECO:0000313" key="4">
    <source>
        <dbReference type="Proteomes" id="UP001201980"/>
    </source>
</evidence>
<proteinExistence type="predicted"/>
<dbReference type="EMBL" id="JAKWBI020000172">
    <property type="protein sequence ID" value="KAJ2900485.1"/>
    <property type="molecule type" value="Genomic_DNA"/>
</dbReference>
<dbReference type="Proteomes" id="UP001201980">
    <property type="component" value="Unassembled WGS sequence"/>
</dbReference>
<organism evidence="3 4">
    <name type="scientific">Zalerion maritima</name>
    <dbReference type="NCBI Taxonomy" id="339359"/>
    <lineage>
        <taxon>Eukaryota</taxon>
        <taxon>Fungi</taxon>
        <taxon>Dikarya</taxon>
        <taxon>Ascomycota</taxon>
        <taxon>Pezizomycotina</taxon>
        <taxon>Sordariomycetes</taxon>
        <taxon>Lulworthiomycetidae</taxon>
        <taxon>Lulworthiales</taxon>
        <taxon>Lulworthiaceae</taxon>
        <taxon>Zalerion</taxon>
    </lineage>
</organism>
<evidence type="ECO:0000313" key="3">
    <source>
        <dbReference type="EMBL" id="KAJ2900485.1"/>
    </source>
</evidence>
<protein>
    <submittedName>
        <fullName evidence="3">Uncharacterized protein</fullName>
    </submittedName>
</protein>
<feature type="compositionally biased region" description="Low complexity" evidence="2">
    <location>
        <begin position="381"/>
        <end position="397"/>
    </location>
</feature>
<accession>A0AAD5RQI0</accession>
<evidence type="ECO:0000256" key="1">
    <source>
        <dbReference type="SAM" id="Coils"/>
    </source>
</evidence>
<reference evidence="3" key="1">
    <citation type="submission" date="2022-07" db="EMBL/GenBank/DDBJ databases">
        <title>Draft genome sequence of Zalerion maritima ATCC 34329, a (micro)plastics degrading marine fungus.</title>
        <authorList>
            <person name="Paco A."/>
            <person name="Goncalves M.F.M."/>
            <person name="Rocha-Santos T.A.P."/>
            <person name="Alves A."/>
        </authorList>
    </citation>
    <scope>NUCLEOTIDE SEQUENCE</scope>
    <source>
        <strain evidence="3">ATCC 34329</strain>
    </source>
</reference>
<feature type="coiled-coil region" evidence="1">
    <location>
        <begin position="282"/>
        <end position="330"/>
    </location>
</feature>
<feature type="region of interest" description="Disordered" evidence="2">
    <location>
        <begin position="210"/>
        <end position="233"/>
    </location>
</feature>
<dbReference type="AlphaFoldDB" id="A0AAD5RQI0"/>
<comment type="caution">
    <text evidence="3">The sequence shown here is derived from an EMBL/GenBank/DDBJ whole genome shotgun (WGS) entry which is preliminary data.</text>
</comment>
<feature type="compositionally biased region" description="Polar residues" evidence="2">
    <location>
        <begin position="358"/>
        <end position="380"/>
    </location>
</feature>
<feature type="compositionally biased region" description="Basic and acidic residues" evidence="2">
    <location>
        <begin position="411"/>
        <end position="422"/>
    </location>
</feature>
<gene>
    <name evidence="3" type="ORF">MKZ38_002439</name>
</gene>
<feature type="region of interest" description="Disordered" evidence="2">
    <location>
        <begin position="340"/>
        <end position="397"/>
    </location>
</feature>
<feature type="compositionally biased region" description="Pro residues" evidence="2">
    <location>
        <begin position="467"/>
        <end position="476"/>
    </location>
</feature>
<keyword evidence="1" id="KW-0175">Coiled coil</keyword>
<keyword evidence="4" id="KW-1185">Reference proteome</keyword>
<sequence>MPAIQYWDPGNLLQITGYGKPGEIQCVGRAKKSFRVRCRWTKDGGDPDVVEINRILASMAAKPPSDITTTEVRRLAGLCLCTDFHISQQEETVQIWQRVVRHAADIHRSITTNNADTTKELTEKVEHLTSAKQAAELSNERLRDKLAGAKEEEIRFQSQFQTSKKQARQQLKQDNTRISEMELELSNARSTLRSVEGQNKALQLHADKLADKLSSTTDKKKDDSSRRESRPPLEKLEDSIDTILHKLSGDKKKTRLLAGENARLKEKLQALQGQSDARDSQARLLRAELSDKQEALQQAQARGAELGNANAALARQVDVLQHHMHQLESDAALRVRGGRLENEKRTGGGPRDVASGKPSWTTRGTTPGNAATARRTSPNLSSPRRASSQARSRPTAAVGFRGTFEVLGYHQAKEEKAERERAALSAADTRQGRKALPPPRPESEGTVGFTPIWADPEAERPEEHWIAPPPWVDPPQ</sequence>
<evidence type="ECO:0000256" key="2">
    <source>
        <dbReference type="SAM" id="MobiDB-lite"/>
    </source>
</evidence>
<feature type="region of interest" description="Disordered" evidence="2">
    <location>
        <begin position="411"/>
        <end position="476"/>
    </location>
</feature>